<dbReference type="SUPFAM" id="SSF53822">
    <property type="entry name" value="Periplasmic binding protein-like I"/>
    <property type="match status" value="1"/>
</dbReference>
<protein>
    <submittedName>
        <fullName evidence="4">ABC transporter permease</fullName>
    </submittedName>
</protein>
<dbReference type="RefSeq" id="WP_276658863.1">
    <property type="nucleotide sequence ID" value="NZ_SSFD01000188.1"/>
</dbReference>
<proteinExistence type="inferred from homology"/>
<sequence>YAVQGYDAAQMYEAGLKAAGGDPEKQEEIIKGMESAKIDSPRGAFTLSKAHNPVQDIYMRQVKGDQNVMLEVVSKGLEDPARGCKM</sequence>
<evidence type="ECO:0000256" key="1">
    <source>
        <dbReference type="ARBA" id="ARBA00010062"/>
    </source>
</evidence>
<feature type="domain" description="Leucine-binding protein" evidence="3">
    <location>
        <begin position="2"/>
        <end position="65"/>
    </location>
</feature>
<dbReference type="Pfam" id="PF13458">
    <property type="entry name" value="Peripla_BP_6"/>
    <property type="match status" value="1"/>
</dbReference>
<evidence type="ECO:0000313" key="5">
    <source>
        <dbReference type="Proteomes" id="UP000321192"/>
    </source>
</evidence>
<dbReference type="InterPro" id="IPR028082">
    <property type="entry name" value="Peripla_BP_I"/>
</dbReference>
<organism evidence="4 5">
    <name type="scientific">Thauera aminoaromatica</name>
    <dbReference type="NCBI Taxonomy" id="164330"/>
    <lineage>
        <taxon>Bacteria</taxon>
        <taxon>Pseudomonadati</taxon>
        <taxon>Pseudomonadota</taxon>
        <taxon>Betaproteobacteria</taxon>
        <taxon>Rhodocyclales</taxon>
        <taxon>Zoogloeaceae</taxon>
        <taxon>Thauera</taxon>
    </lineage>
</organism>
<dbReference type="InterPro" id="IPR028081">
    <property type="entry name" value="Leu-bd"/>
</dbReference>
<evidence type="ECO:0000259" key="3">
    <source>
        <dbReference type="Pfam" id="PF13458"/>
    </source>
</evidence>
<comment type="caution">
    <text evidence="4">The sequence shown here is derived from an EMBL/GenBank/DDBJ whole genome shotgun (WGS) entry which is preliminary data.</text>
</comment>
<evidence type="ECO:0000313" key="4">
    <source>
        <dbReference type="EMBL" id="TXH84161.1"/>
    </source>
</evidence>
<dbReference type="Proteomes" id="UP000321192">
    <property type="component" value="Unassembled WGS sequence"/>
</dbReference>
<dbReference type="EMBL" id="SSFD01000188">
    <property type="protein sequence ID" value="TXH84161.1"/>
    <property type="molecule type" value="Genomic_DNA"/>
</dbReference>
<reference evidence="4 5" key="1">
    <citation type="submission" date="2018-09" db="EMBL/GenBank/DDBJ databases">
        <title>Metagenome Assembled Genomes from an Advanced Water Purification Facility.</title>
        <authorList>
            <person name="Stamps B.W."/>
            <person name="Spear J.R."/>
        </authorList>
    </citation>
    <scope>NUCLEOTIDE SEQUENCE [LARGE SCALE GENOMIC DNA]</scope>
    <source>
        <strain evidence="4">Bin_27_1</strain>
    </source>
</reference>
<name>A0A5C7SN45_THASP</name>
<keyword evidence="2" id="KW-0732">Signal</keyword>
<accession>A0A5C7SN45</accession>
<feature type="non-terminal residue" evidence="4">
    <location>
        <position position="1"/>
    </location>
</feature>
<dbReference type="Gene3D" id="3.40.50.2300">
    <property type="match status" value="1"/>
</dbReference>
<gene>
    <name evidence="4" type="ORF">E6Q80_12075</name>
</gene>
<comment type="similarity">
    <text evidence="1">Belongs to the leucine-binding protein family.</text>
</comment>
<evidence type="ECO:0000256" key="2">
    <source>
        <dbReference type="ARBA" id="ARBA00022729"/>
    </source>
</evidence>
<dbReference type="AlphaFoldDB" id="A0A5C7SN45"/>